<evidence type="ECO:0000313" key="1">
    <source>
        <dbReference type="EMBL" id="CUP55901.1"/>
    </source>
</evidence>
<dbReference type="EMBL" id="CZAB01000039">
    <property type="protein sequence ID" value="CUP55901.1"/>
    <property type="molecule type" value="Genomic_DNA"/>
</dbReference>
<dbReference type="AlphaFoldDB" id="A0A174P8P8"/>
<keyword evidence="4" id="KW-1185">Reference proteome</keyword>
<dbReference type="NCBIfam" id="NF033819">
    <property type="entry name" value="IS66_TnpB"/>
    <property type="match status" value="1"/>
</dbReference>
<dbReference type="Proteomes" id="UP000251853">
    <property type="component" value="Unassembled WGS sequence"/>
</dbReference>
<protein>
    <submittedName>
        <fullName evidence="1">IS66 Orf2 family protein</fullName>
    </submittedName>
</protein>
<evidence type="ECO:0000313" key="4">
    <source>
        <dbReference type="Proteomes" id="UP000251853"/>
    </source>
</evidence>
<evidence type="ECO:0000313" key="3">
    <source>
        <dbReference type="Proteomes" id="UP000095512"/>
    </source>
</evidence>
<dbReference type="EMBL" id="UAVW01000020">
    <property type="protein sequence ID" value="SQB16250.1"/>
    <property type="molecule type" value="Genomic_DNA"/>
</dbReference>
<dbReference type="InterPro" id="IPR008878">
    <property type="entry name" value="Transposase_IS66_Orf2"/>
</dbReference>
<dbReference type="RefSeq" id="WP_057572403.1">
    <property type="nucleotide sequence ID" value="NZ_CATYWZ010000151.1"/>
</dbReference>
<dbReference type="Proteomes" id="UP000095512">
    <property type="component" value="Unassembled WGS sequence"/>
</dbReference>
<proteinExistence type="predicted"/>
<reference evidence="1 3" key="1">
    <citation type="submission" date="2015-09" db="EMBL/GenBank/DDBJ databases">
        <authorList>
            <consortium name="Pathogen Informatics"/>
        </authorList>
    </citation>
    <scope>NUCLEOTIDE SEQUENCE [LARGE SCALE GENOMIC DNA]</scope>
    <source>
        <strain evidence="1 3">2789STDY5834865</strain>
    </source>
</reference>
<dbReference type="PANTHER" id="PTHR36455">
    <property type="match status" value="1"/>
</dbReference>
<accession>A0A174P8P8</accession>
<gene>
    <name evidence="1" type="ORF">ERS852480_03575</name>
    <name evidence="2" type="ORF">NCTC11224_05357</name>
</gene>
<organism evidence="1 3">
    <name type="scientific">Enterocloster clostridioformis</name>
    <dbReference type="NCBI Taxonomy" id="1531"/>
    <lineage>
        <taxon>Bacteria</taxon>
        <taxon>Bacillati</taxon>
        <taxon>Bacillota</taxon>
        <taxon>Clostridia</taxon>
        <taxon>Lachnospirales</taxon>
        <taxon>Lachnospiraceae</taxon>
        <taxon>Enterocloster</taxon>
    </lineage>
</organism>
<evidence type="ECO:0000313" key="2">
    <source>
        <dbReference type="EMBL" id="SQB16250.1"/>
    </source>
</evidence>
<dbReference type="PANTHER" id="PTHR36455:SF1">
    <property type="entry name" value="BLR8292 PROTEIN"/>
    <property type="match status" value="1"/>
</dbReference>
<sequence length="116" mass="13461">MIGDISIKTNLYVICGLSDMRRSIDGLCAIVQDMFHSQPDTMSAYLFCGKRCDRIKILIKEPDGMCLLYKRLDGNIKGRFRWPRSRDEVKPITWKQFDWLMSGLEIEQPKALEMAV</sequence>
<name>A0A174P8P8_9FIRM</name>
<dbReference type="Pfam" id="PF05717">
    <property type="entry name" value="TnpB_IS66"/>
    <property type="match status" value="1"/>
</dbReference>
<reference evidence="2 4" key="2">
    <citation type="submission" date="2018-06" db="EMBL/GenBank/DDBJ databases">
        <authorList>
            <consortium name="Pathogen Informatics"/>
            <person name="Doyle S."/>
        </authorList>
    </citation>
    <scope>NUCLEOTIDE SEQUENCE [LARGE SCALE GENOMIC DNA]</scope>
    <source>
        <strain evidence="2 4">NCTC11224</strain>
    </source>
</reference>